<feature type="non-terminal residue" evidence="2">
    <location>
        <position position="1"/>
    </location>
</feature>
<feature type="region of interest" description="Disordered" evidence="1">
    <location>
        <begin position="1"/>
        <end position="31"/>
    </location>
</feature>
<gene>
    <name evidence="2" type="ORF">MAN_08060</name>
</gene>
<dbReference type="VEuPathDB" id="FungiDB:MAN_08060"/>
<dbReference type="HOGENOM" id="CLU_576178_0_0_1"/>
<evidence type="ECO:0000313" key="2">
    <source>
        <dbReference type="EMBL" id="KID62844.1"/>
    </source>
</evidence>
<keyword evidence="3" id="KW-1185">Reference proteome</keyword>
<dbReference type="EMBL" id="AZNF01000011">
    <property type="protein sequence ID" value="KID62844.1"/>
    <property type="molecule type" value="Genomic_DNA"/>
</dbReference>
<proteinExistence type="predicted"/>
<name>A0A0B4G321_METAF</name>
<accession>A0A0B4G321</accession>
<dbReference type="AlphaFoldDB" id="A0A0B4G321"/>
<dbReference type="OrthoDB" id="4739136at2759"/>
<dbReference type="Proteomes" id="UP000031186">
    <property type="component" value="Unassembled WGS sequence"/>
</dbReference>
<sequence>MKSSQTCPRKYRGVDSLNGPSTAKGKGGNFVEQPKISSARFQIDDERKKTDVTTEAQYLREPPAGENLLEAVLVLPERHMLLRELSESSSFDTIKTEKGVWIKHDKRNVLHIYSRTMWSLQEGFKAVNWALHDMRLAQQNVATLFLVQKPMDAGTDTLITVDLDSRPRVGQRQKTMIGTAEVATDVLRQLGTSFLSSTTTLQAIKRSLRMHVDFGHVIIRRRKRGIGNAMSYSDFTEMALQYGAKGGAELNTRVAEVGYVSKLVAHLLDPQTNVSREVENITYKDSMHIRIGDQIFTGDVGYTQGRQPNLTNSRLVVSEEWPPLRWIIVAPDRKYDWALQVDSDLLVQPIPELIECLLKDIVVCTEGPPKNPADLEHRCVNINVKNPDKWIGKLSEIRTKSSALIPFRDTPFVLEISRNFAWRDVNTKEALHSWTGIQILGRHWEDSLNYKSMHESKKDWGPHQSHIWAGSGETAEDQFAGFVCHVLEILSALEVANVDGTAT</sequence>
<evidence type="ECO:0000313" key="3">
    <source>
        <dbReference type="Proteomes" id="UP000031186"/>
    </source>
</evidence>
<organism evidence="2 3">
    <name type="scientific">Metarhizium anisopliae (strain ARSEF 549)</name>
    <dbReference type="NCBI Taxonomy" id="3151832"/>
    <lineage>
        <taxon>Eukaryota</taxon>
        <taxon>Fungi</taxon>
        <taxon>Dikarya</taxon>
        <taxon>Ascomycota</taxon>
        <taxon>Pezizomycotina</taxon>
        <taxon>Sordariomycetes</taxon>
        <taxon>Hypocreomycetidae</taxon>
        <taxon>Hypocreales</taxon>
        <taxon>Clavicipitaceae</taxon>
        <taxon>Metarhizium</taxon>
    </lineage>
</organism>
<protein>
    <submittedName>
        <fullName evidence="2">Uncharacterized protein</fullName>
    </submittedName>
</protein>
<comment type="caution">
    <text evidence="2">The sequence shown here is derived from an EMBL/GenBank/DDBJ whole genome shotgun (WGS) entry which is preliminary data.</text>
</comment>
<reference evidence="2 3" key="1">
    <citation type="journal article" date="2014" name="Proc. Natl. Acad. Sci. U.S.A.">
        <title>Trajectory and genomic determinants of fungal-pathogen speciation and host adaptation.</title>
        <authorList>
            <person name="Hu X."/>
            <person name="Xiao G."/>
            <person name="Zheng P."/>
            <person name="Shang Y."/>
            <person name="Su Y."/>
            <person name="Zhang X."/>
            <person name="Liu X."/>
            <person name="Zhan S."/>
            <person name="St Leger R.J."/>
            <person name="Wang C."/>
        </authorList>
    </citation>
    <scope>NUCLEOTIDE SEQUENCE [LARGE SCALE GENOMIC DNA]</scope>
    <source>
        <strain evidence="2 3">ARSEF 549</strain>
    </source>
</reference>
<evidence type="ECO:0000256" key="1">
    <source>
        <dbReference type="SAM" id="MobiDB-lite"/>
    </source>
</evidence>